<evidence type="ECO:0000313" key="10">
    <source>
        <dbReference type="EMBL" id="THJ31910.1"/>
    </source>
</evidence>
<protein>
    <submittedName>
        <fullName evidence="10">ABC transporter ATP-binding protein</fullName>
    </submittedName>
</protein>
<dbReference type="PANTHER" id="PTHR42781">
    <property type="entry name" value="SPERMIDINE/PUTRESCINE IMPORT ATP-BINDING PROTEIN POTA"/>
    <property type="match status" value="1"/>
</dbReference>
<dbReference type="SMART" id="SM00382">
    <property type="entry name" value="AAA"/>
    <property type="match status" value="1"/>
</dbReference>
<keyword evidence="3" id="KW-0410">Iron transport</keyword>
<dbReference type="EMBL" id="SSWX01000019">
    <property type="protein sequence ID" value="THJ31910.1"/>
    <property type="molecule type" value="Genomic_DNA"/>
</dbReference>
<evidence type="ECO:0000256" key="3">
    <source>
        <dbReference type="ARBA" id="ARBA00022496"/>
    </source>
</evidence>
<dbReference type="GO" id="GO:0015697">
    <property type="term" value="P:quaternary ammonium group transport"/>
    <property type="evidence" value="ECO:0007669"/>
    <property type="project" value="UniProtKB-ARBA"/>
</dbReference>
<feature type="domain" description="ABC transporter" evidence="9">
    <location>
        <begin position="18"/>
        <end position="252"/>
    </location>
</feature>
<evidence type="ECO:0000256" key="8">
    <source>
        <dbReference type="ARBA" id="ARBA00023136"/>
    </source>
</evidence>
<keyword evidence="5 10" id="KW-0067">ATP-binding</keyword>
<dbReference type="CDD" id="cd03259">
    <property type="entry name" value="ABC_Carb_Solutes_like"/>
    <property type="match status" value="1"/>
</dbReference>
<dbReference type="InterPro" id="IPR015853">
    <property type="entry name" value="ABC_transpr_FbpC"/>
</dbReference>
<evidence type="ECO:0000256" key="1">
    <source>
        <dbReference type="ARBA" id="ARBA00022448"/>
    </source>
</evidence>
<evidence type="ECO:0000256" key="2">
    <source>
        <dbReference type="ARBA" id="ARBA00022475"/>
    </source>
</evidence>
<organism evidence="10 11">
    <name type="scientific">Lampropedia aestuarii</name>
    <dbReference type="NCBI Taxonomy" id="2562762"/>
    <lineage>
        <taxon>Bacteria</taxon>
        <taxon>Pseudomonadati</taxon>
        <taxon>Pseudomonadota</taxon>
        <taxon>Betaproteobacteria</taxon>
        <taxon>Burkholderiales</taxon>
        <taxon>Comamonadaceae</taxon>
        <taxon>Lampropedia</taxon>
    </lineage>
</organism>
<evidence type="ECO:0000256" key="4">
    <source>
        <dbReference type="ARBA" id="ARBA00022741"/>
    </source>
</evidence>
<keyword evidence="6" id="KW-0408">Iron</keyword>
<keyword evidence="4" id="KW-0547">Nucleotide-binding</keyword>
<dbReference type="InterPro" id="IPR017871">
    <property type="entry name" value="ABC_transporter-like_CS"/>
</dbReference>
<evidence type="ECO:0000256" key="5">
    <source>
        <dbReference type="ARBA" id="ARBA00022840"/>
    </source>
</evidence>
<name>A0A4S5BHY2_9BURK</name>
<dbReference type="OrthoDB" id="5298774at2"/>
<dbReference type="GO" id="GO:0015408">
    <property type="term" value="F:ABC-type ferric iron transporter activity"/>
    <property type="evidence" value="ECO:0007669"/>
    <property type="project" value="InterPro"/>
</dbReference>
<reference evidence="10 11" key="1">
    <citation type="submission" date="2019-04" db="EMBL/GenBank/DDBJ databases">
        <title>Lampropedia sp YIM MLB12 draf genome.</title>
        <authorList>
            <person name="Wang Y.-X."/>
        </authorList>
    </citation>
    <scope>NUCLEOTIDE SEQUENCE [LARGE SCALE GENOMIC DNA]</scope>
    <source>
        <strain evidence="10 11">YIM MLB12</strain>
    </source>
</reference>
<proteinExistence type="predicted"/>
<accession>A0A4S5BHY2</accession>
<dbReference type="PROSITE" id="PS00211">
    <property type="entry name" value="ABC_TRANSPORTER_1"/>
    <property type="match status" value="1"/>
</dbReference>
<keyword evidence="7" id="KW-0406">Ion transport</keyword>
<keyword evidence="1" id="KW-0813">Transport</keyword>
<dbReference type="GO" id="GO:0016887">
    <property type="term" value="F:ATP hydrolysis activity"/>
    <property type="evidence" value="ECO:0007669"/>
    <property type="project" value="InterPro"/>
</dbReference>
<dbReference type="FunFam" id="3.40.50.300:FF:000425">
    <property type="entry name" value="Probable ABC transporter, ATP-binding subunit"/>
    <property type="match status" value="1"/>
</dbReference>
<evidence type="ECO:0000259" key="9">
    <source>
        <dbReference type="PROSITE" id="PS50893"/>
    </source>
</evidence>
<keyword evidence="11" id="KW-1185">Reference proteome</keyword>
<evidence type="ECO:0000313" key="11">
    <source>
        <dbReference type="Proteomes" id="UP000306236"/>
    </source>
</evidence>
<evidence type="ECO:0000256" key="6">
    <source>
        <dbReference type="ARBA" id="ARBA00023004"/>
    </source>
</evidence>
<keyword evidence="2" id="KW-1003">Cell membrane</keyword>
<dbReference type="InterPro" id="IPR050093">
    <property type="entry name" value="ABC_SmlMolc_Importer"/>
</dbReference>
<dbReference type="GO" id="GO:0016020">
    <property type="term" value="C:membrane"/>
    <property type="evidence" value="ECO:0007669"/>
    <property type="project" value="InterPro"/>
</dbReference>
<dbReference type="PROSITE" id="PS50893">
    <property type="entry name" value="ABC_TRANSPORTER_2"/>
    <property type="match status" value="1"/>
</dbReference>
<dbReference type="Pfam" id="PF00005">
    <property type="entry name" value="ABC_tran"/>
    <property type="match status" value="1"/>
</dbReference>
<dbReference type="SUPFAM" id="SSF52540">
    <property type="entry name" value="P-loop containing nucleoside triphosphate hydrolases"/>
    <property type="match status" value="1"/>
</dbReference>
<dbReference type="GO" id="GO:0005524">
    <property type="term" value="F:ATP binding"/>
    <property type="evidence" value="ECO:0007669"/>
    <property type="project" value="UniProtKB-KW"/>
</dbReference>
<dbReference type="InterPro" id="IPR027417">
    <property type="entry name" value="P-loop_NTPase"/>
</dbReference>
<dbReference type="Proteomes" id="UP000306236">
    <property type="component" value="Unassembled WGS sequence"/>
</dbReference>
<dbReference type="Gene3D" id="3.40.50.300">
    <property type="entry name" value="P-loop containing nucleotide triphosphate hydrolases"/>
    <property type="match status" value="1"/>
</dbReference>
<dbReference type="AlphaFoldDB" id="A0A4S5BHY2"/>
<gene>
    <name evidence="10" type="ORF">E8K88_13605</name>
</gene>
<dbReference type="InterPro" id="IPR003593">
    <property type="entry name" value="AAA+_ATPase"/>
</dbReference>
<dbReference type="InterPro" id="IPR003439">
    <property type="entry name" value="ABC_transporter-like_ATP-bd"/>
</dbReference>
<dbReference type="PANTHER" id="PTHR42781:SF4">
    <property type="entry name" value="SPERMIDINE_PUTRESCINE IMPORT ATP-BINDING PROTEIN POTA"/>
    <property type="match status" value="1"/>
</dbReference>
<sequence>MPNTRVASAPISQLGASIEVQQLKRQFGTFEALRGIDFSLPAGRVLALLGPSGCGKSTLLKLLAGLDRPSSGSISLGGRLVADAKAFVPPQQRKLGMVFQDYALWPHMSVAGNVGFALRMQGLGGRELDLRVERVLQQVGLASMGKRAPSALSGGQQQRVALARAIVAQPALLLFDEPLSNLDRDLRESLCGEIGQLLREMGTTAVYVTHDHEEACAIADEVAVMFHGQIAQRSSAQQLWGAPAHIDVARFLKLGALLPAWHDGQTIGLAEANGSHTVATWPAAWLAPTGAAQTSAAQRVPGHVLVPEDAIRLTAVQAATNSAQEPKALVLPAQVVEQQYTSGRYRTRLQLVGAGPEHHVHAWTRERLSQAQGSVALQVDPAQMRWFAAQAA</sequence>
<keyword evidence="8" id="KW-0472">Membrane</keyword>
<evidence type="ECO:0000256" key="7">
    <source>
        <dbReference type="ARBA" id="ARBA00023065"/>
    </source>
</evidence>
<comment type="caution">
    <text evidence="10">The sequence shown here is derived from an EMBL/GenBank/DDBJ whole genome shotgun (WGS) entry which is preliminary data.</text>
</comment>